<dbReference type="PANTHER" id="PTHR43562:SF3">
    <property type="entry name" value="SODIUM ION_PROTON EXCHANGER (EUROFUNG)"/>
    <property type="match status" value="1"/>
</dbReference>
<evidence type="ECO:0000256" key="8">
    <source>
        <dbReference type="ARBA" id="ARBA00023065"/>
    </source>
</evidence>
<evidence type="ECO:0000259" key="12">
    <source>
        <dbReference type="Pfam" id="PF00999"/>
    </source>
</evidence>
<organism evidence="13 14">
    <name type="scientific">Caloranaerobacter azorensis H53214</name>
    <dbReference type="NCBI Taxonomy" id="1156417"/>
    <lineage>
        <taxon>Bacteria</taxon>
        <taxon>Bacillati</taxon>
        <taxon>Bacillota</taxon>
        <taxon>Tissierellia</taxon>
        <taxon>Tissierellales</taxon>
        <taxon>Thermohalobacteraceae</taxon>
        <taxon>Caloranaerobacter</taxon>
    </lineage>
</organism>
<dbReference type="GO" id="GO:0006814">
    <property type="term" value="P:sodium ion transport"/>
    <property type="evidence" value="ECO:0007669"/>
    <property type="project" value="UniProtKB-KW"/>
</dbReference>
<dbReference type="PANTHER" id="PTHR43562">
    <property type="entry name" value="NAPA-TYPE SODIUM/HYDROGEN ANTIPORTER"/>
    <property type="match status" value="1"/>
</dbReference>
<evidence type="ECO:0000256" key="2">
    <source>
        <dbReference type="ARBA" id="ARBA00005551"/>
    </source>
</evidence>
<dbReference type="GO" id="GO:1902600">
    <property type="term" value="P:proton transmembrane transport"/>
    <property type="evidence" value="ECO:0007669"/>
    <property type="project" value="InterPro"/>
</dbReference>
<evidence type="ECO:0000256" key="3">
    <source>
        <dbReference type="ARBA" id="ARBA00022448"/>
    </source>
</evidence>
<feature type="transmembrane region" description="Helical" evidence="11">
    <location>
        <begin position="288"/>
        <end position="310"/>
    </location>
</feature>
<evidence type="ECO:0000256" key="4">
    <source>
        <dbReference type="ARBA" id="ARBA00022449"/>
    </source>
</evidence>
<accession>A0A096CTG2</accession>
<sequence>MLDIAVILIFANIGGYISQRFKQPAVLGQILAGLLLGPSALNLITVNMSITHMAEIGVILLMFIAGLETDIDDLKASSKSSTFIALGGVLVPFVLGLLAIKIIKPNANISEGLFVGTILTATSVSITVQALRELGKLRTRQGIGILGAAIIDDVIGIILLTLILGVVRPSESGSILLVIFKIFLFFILSIVVGTVFSKLLTKYSHIISKENRVLTYALIFCFSLAFIAEELGVAAIIGAYFTGIVFSVTPHRNRVSHEIQRIAYALFTPIFFINIGLMVKLDNISKGLGLSIALVLMAIIGKIIGCGIGAKLSKFTNREALQISIGMIPRAEVALIVTNLGIKMGVIGNDIFTAVILIVLVSTIITPPLLKLAFDRELKQSEKKVKCKA</sequence>
<comment type="caution">
    <text evidence="13">The sequence shown here is derived from an EMBL/GenBank/DDBJ whole genome shotgun (WGS) entry which is preliminary data.</text>
</comment>
<keyword evidence="3" id="KW-0813">Transport</keyword>
<comment type="subcellular location">
    <subcellularLocation>
        <location evidence="1">Membrane</location>
        <topology evidence="1">Multi-pass membrane protein</topology>
    </subcellularLocation>
</comment>
<evidence type="ECO:0000313" key="14">
    <source>
        <dbReference type="Proteomes" id="UP000029622"/>
    </source>
</evidence>
<evidence type="ECO:0000256" key="1">
    <source>
        <dbReference type="ARBA" id="ARBA00004141"/>
    </source>
</evidence>
<feature type="transmembrane region" description="Helical" evidence="11">
    <location>
        <begin position="109"/>
        <end position="131"/>
    </location>
</feature>
<evidence type="ECO:0000256" key="10">
    <source>
        <dbReference type="ARBA" id="ARBA00023201"/>
    </source>
</evidence>
<evidence type="ECO:0000256" key="6">
    <source>
        <dbReference type="ARBA" id="ARBA00022989"/>
    </source>
</evidence>
<dbReference type="Proteomes" id="UP000029622">
    <property type="component" value="Unassembled WGS sequence"/>
</dbReference>
<evidence type="ECO:0000313" key="13">
    <source>
        <dbReference type="EMBL" id="KGG79849.1"/>
    </source>
</evidence>
<feature type="transmembrane region" description="Helical" evidence="11">
    <location>
        <begin position="83"/>
        <end position="103"/>
    </location>
</feature>
<feature type="transmembrane region" description="Helical" evidence="11">
    <location>
        <begin position="173"/>
        <end position="201"/>
    </location>
</feature>
<dbReference type="InterPro" id="IPR038770">
    <property type="entry name" value="Na+/solute_symporter_sf"/>
</dbReference>
<protein>
    <submittedName>
        <fullName evidence="13">Sodium:proton exchanger</fullName>
    </submittedName>
</protein>
<evidence type="ECO:0000256" key="11">
    <source>
        <dbReference type="SAM" id="Phobius"/>
    </source>
</evidence>
<dbReference type="Pfam" id="PF00999">
    <property type="entry name" value="Na_H_Exchanger"/>
    <property type="match status" value="1"/>
</dbReference>
<feature type="transmembrane region" description="Helical" evidence="11">
    <location>
        <begin position="351"/>
        <end position="374"/>
    </location>
</feature>
<feature type="transmembrane region" description="Helical" evidence="11">
    <location>
        <begin position="25"/>
        <end position="44"/>
    </location>
</feature>
<name>A0A096CTG2_9FIRM</name>
<keyword evidence="4" id="KW-0050">Antiport</keyword>
<dbReference type="GO" id="GO:0016020">
    <property type="term" value="C:membrane"/>
    <property type="evidence" value="ECO:0007669"/>
    <property type="project" value="UniProtKB-SubCell"/>
</dbReference>
<feature type="transmembrane region" description="Helical" evidence="11">
    <location>
        <begin position="213"/>
        <end position="242"/>
    </location>
</feature>
<gene>
    <name evidence="13" type="ORF">Y919_09570</name>
</gene>
<evidence type="ECO:0000256" key="7">
    <source>
        <dbReference type="ARBA" id="ARBA00023053"/>
    </source>
</evidence>
<reference evidence="13 14" key="1">
    <citation type="submission" date="2013-12" db="EMBL/GenBank/DDBJ databases">
        <title>Draft genome sequence of Caloranaerobacter sp. H53214.</title>
        <authorList>
            <person name="Jiang L.J."/>
            <person name="Shao Z.Z."/>
            <person name="Long M.N."/>
        </authorList>
    </citation>
    <scope>NUCLEOTIDE SEQUENCE [LARGE SCALE GENOMIC DNA]</scope>
    <source>
        <strain evidence="13 14">H53214</strain>
    </source>
</reference>
<evidence type="ECO:0000256" key="9">
    <source>
        <dbReference type="ARBA" id="ARBA00023136"/>
    </source>
</evidence>
<dbReference type="Gene3D" id="1.20.1530.20">
    <property type="match status" value="1"/>
</dbReference>
<feature type="transmembrane region" description="Helical" evidence="11">
    <location>
        <begin position="262"/>
        <end position="281"/>
    </location>
</feature>
<keyword evidence="7" id="KW-0915">Sodium</keyword>
<feature type="domain" description="Cation/H+ exchanger transmembrane" evidence="12">
    <location>
        <begin position="10"/>
        <end position="370"/>
    </location>
</feature>
<proteinExistence type="inferred from homology"/>
<dbReference type="GO" id="GO:0015297">
    <property type="term" value="F:antiporter activity"/>
    <property type="evidence" value="ECO:0007669"/>
    <property type="project" value="UniProtKB-KW"/>
</dbReference>
<feature type="transmembrane region" description="Helical" evidence="11">
    <location>
        <begin position="143"/>
        <end position="167"/>
    </location>
</feature>
<comment type="similarity">
    <text evidence="2">Belongs to the monovalent cation:proton antiporter 2 (CPA2) transporter (TC 2.A.37) family.</text>
</comment>
<dbReference type="EMBL" id="AZTB01000054">
    <property type="protein sequence ID" value="KGG79849.1"/>
    <property type="molecule type" value="Genomic_DNA"/>
</dbReference>
<feature type="transmembrane region" description="Helical" evidence="11">
    <location>
        <begin position="50"/>
        <end position="71"/>
    </location>
</feature>
<evidence type="ECO:0000256" key="5">
    <source>
        <dbReference type="ARBA" id="ARBA00022692"/>
    </source>
</evidence>
<keyword evidence="10" id="KW-0739">Sodium transport</keyword>
<dbReference type="InterPro" id="IPR006153">
    <property type="entry name" value="Cation/H_exchanger_TM"/>
</dbReference>
<keyword evidence="5 11" id="KW-0812">Transmembrane</keyword>
<keyword evidence="9 11" id="KW-0472">Membrane</keyword>
<dbReference type="STRING" id="1156417.Y919_09570"/>
<keyword evidence="8" id="KW-0406">Ion transport</keyword>
<keyword evidence="6 11" id="KW-1133">Transmembrane helix</keyword>
<dbReference type="AlphaFoldDB" id="A0A096CTG2"/>